<reference evidence="2 3" key="1">
    <citation type="journal article" date="2012" name="Genome Biol.">
        <title>Genome and low-iron response of an oceanic diatom adapted to chronic iron limitation.</title>
        <authorList>
            <person name="Lommer M."/>
            <person name="Specht M."/>
            <person name="Roy A.S."/>
            <person name="Kraemer L."/>
            <person name="Andreson R."/>
            <person name="Gutowska M.A."/>
            <person name="Wolf J."/>
            <person name="Bergner S.V."/>
            <person name="Schilhabel M.B."/>
            <person name="Klostermeier U.C."/>
            <person name="Beiko R.G."/>
            <person name="Rosenstiel P."/>
            <person name="Hippler M."/>
            <person name="Laroche J."/>
        </authorList>
    </citation>
    <scope>NUCLEOTIDE SEQUENCE [LARGE SCALE GENOMIC DNA]</scope>
    <source>
        <strain evidence="2 3">CCMP1005</strain>
    </source>
</reference>
<accession>K0QZI7</accession>
<feature type="region of interest" description="Disordered" evidence="1">
    <location>
        <begin position="1"/>
        <end position="30"/>
    </location>
</feature>
<feature type="non-terminal residue" evidence="2">
    <location>
        <position position="1"/>
    </location>
</feature>
<feature type="compositionally biased region" description="Basic and acidic residues" evidence="1">
    <location>
        <begin position="15"/>
        <end position="30"/>
    </location>
</feature>
<dbReference type="PANTHER" id="PTHR43628:SF1">
    <property type="entry name" value="CHITIN SYNTHASE REGULATORY FACTOR 2-RELATED"/>
    <property type="match status" value="1"/>
</dbReference>
<proteinExistence type="predicted"/>
<dbReference type="SMART" id="SM00671">
    <property type="entry name" value="SEL1"/>
    <property type="match status" value="2"/>
</dbReference>
<dbReference type="InterPro" id="IPR052945">
    <property type="entry name" value="Mitotic_Regulator"/>
</dbReference>
<evidence type="ECO:0000256" key="1">
    <source>
        <dbReference type="SAM" id="MobiDB-lite"/>
    </source>
</evidence>
<organism evidence="2 3">
    <name type="scientific">Thalassiosira oceanica</name>
    <name type="common">Marine diatom</name>
    <dbReference type="NCBI Taxonomy" id="159749"/>
    <lineage>
        <taxon>Eukaryota</taxon>
        <taxon>Sar</taxon>
        <taxon>Stramenopiles</taxon>
        <taxon>Ochrophyta</taxon>
        <taxon>Bacillariophyta</taxon>
        <taxon>Coscinodiscophyceae</taxon>
        <taxon>Thalassiosirophycidae</taxon>
        <taxon>Thalassiosirales</taxon>
        <taxon>Thalassiosiraceae</taxon>
        <taxon>Thalassiosira</taxon>
    </lineage>
</organism>
<keyword evidence="3" id="KW-1185">Reference proteome</keyword>
<dbReference type="PANTHER" id="PTHR43628">
    <property type="entry name" value="ACTIVATOR OF C KINASE PROTEIN 1-RELATED"/>
    <property type="match status" value="1"/>
</dbReference>
<dbReference type="OrthoDB" id="2384430at2759"/>
<name>K0QZI7_THAOC</name>
<evidence type="ECO:0000313" key="2">
    <source>
        <dbReference type="EMBL" id="EJK43664.1"/>
    </source>
</evidence>
<dbReference type="EMBL" id="AGNL01050788">
    <property type="protein sequence ID" value="EJK43664.1"/>
    <property type="molecule type" value="Genomic_DNA"/>
</dbReference>
<evidence type="ECO:0000313" key="3">
    <source>
        <dbReference type="Proteomes" id="UP000266841"/>
    </source>
</evidence>
<gene>
    <name evidence="2" type="ORF">THAOC_37870</name>
</gene>
<dbReference type="InterPro" id="IPR011990">
    <property type="entry name" value="TPR-like_helical_dom_sf"/>
</dbReference>
<dbReference type="SUPFAM" id="SSF57850">
    <property type="entry name" value="RING/U-box"/>
    <property type="match status" value="1"/>
</dbReference>
<evidence type="ECO:0008006" key="4">
    <source>
        <dbReference type="Google" id="ProtNLM"/>
    </source>
</evidence>
<dbReference type="Gene3D" id="1.25.40.10">
    <property type="entry name" value="Tetratricopeptide repeat domain"/>
    <property type="match status" value="1"/>
</dbReference>
<sequence>LSAKGRQTRNAGSGRGEDREERQRSLELGTGKDRRGRLAAVFLAGFSAAAAGPKPGEGVHRGIMKICGACVRELPDGSYSAEQRGRRQSSRRCVECVASGNQLVLMKKGRTRSEEDECPICQLLLPIDLNESLFKTCCMKKVCNGCVLAARKRGMRDCPFCRTLTPKTDSQILVMVRKRVSAGDPEAIYFLGSRYEFGLYGLVKDVTRAVELYERAVELGVKEAHFSLGVLYANGAKVEKDTAKACRSLRGGSDVWPLQHMMIAAKLGDEHSLNKVKSAFMSGIATKADYATALRGYQNAIEEVSSPDRDEAKAFGV</sequence>
<protein>
    <recommendedName>
        <fullName evidence="4">RING-type domain-containing protein</fullName>
    </recommendedName>
</protein>
<comment type="caution">
    <text evidence="2">The sequence shown here is derived from an EMBL/GenBank/DDBJ whole genome shotgun (WGS) entry which is preliminary data.</text>
</comment>
<dbReference type="Pfam" id="PF08238">
    <property type="entry name" value="Sel1"/>
    <property type="match status" value="2"/>
</dbReference>
<dbReference type="eggNOG" id="ENOG502QV88">
    <property type="taxonomic scope" value="Eukaryota"/>
</dbReference>
<dbReference type="SUPFAM" id="SSF81901">
    <property type="entry name" value="HCP-like"/>
    <property type="match status" value="1"/>
</dbReference>
<dbReference type="AlphaFoldDB" id="K0QZI7"/>
<dbReference type="Proteomes" id="UP000266841">
    <property type="component" value="Unassembled WGS sequence"/>
</dbReference>
<dbReference type="InterPro" id="IPR006597">
    <property type="entry name" value="Sel1-like"/>
</dbReference>